<dbReference type="PANTHER" id="PTHR43056">
    <property type="entry name" value="PEPTIDASE S9 PROLYL OLIGOPEPTIDASE"/>
    <property type="match status" value="1"/>
</dbReference>
<evidence type="ECO:0000259" key="1">
    <source>
        <dbReference type="Pfam" id="PF00326"/>
    </source>
</evidence>
<sequence>MTVKQLAEYGRWKSPISVQAATAGTKLLTSPRCAPASLAESSGIPGYFLVSKDDGSSTIYTATTPPRQILPDKWGVRTTVYEYGGLAYAAFDHMIVFSEASDNSCRVLDVLSGDVSLLVPGAPHLKYGDFDANPAGKGWILAVQEDHADPLPAHVRNYVVAIDSKMGTVKVLLSDADFYSYPRWRPGCHQRPPASAGAVSDLNYTSPGQFSWREWNHPDLPFDGVTLRFGTWWYVAHLVDHVTKLDVVHGKGRQCVGEAKWAPDGRSMVFSMEATPDNKGQEVFRQLFRYIPGVNQGDQDANPVQLEGLEDVEIGDATWLVGSQTFDFLTPTTMVVVGTRNSKNILVYVDLETGAWAPLDMVTSPLVEIKVDPLAVLSPTSFLVIGSSYTSPQAVYRVDLIDGQVGFSSKGAYIKQVATEYTELYLSTDQVFPPSIFSTPELITVTQANPSAQDKSDSKVYGWFWPPHNSKFIAPAGTLPPLVITPHGGPTGHSPPGLHMTAQYWASRGYAYFSINYSGSSGHGKAYRDRLWTRWGILDTDDVAVCVKYLTGKGSGRARADAQRVGIEGGSAGGYNVLQSLVHHPDLFAGGVCCCGVADTEALARDTHKLESHYLDWLLWPGKGQPCASGLTDEEKKQIHYERSPVYHADKITAPLRLIHGDQDTVVPIEQSRSIERQIEARGGIVDLVVLEGEGHMFVRTDSKEKYLEGEAAWWEKTLLGDRD</sequence>
<dbReference type="VEuPathDB" id="FungiDB:F503_06917"/>
<dbReference type="STRING" id="1262450.S3CB33"/>
<reference evidence="2 3" key="1">
    <citation type="journal article" date="2013" name="BMC Genomics">
        <title>The genome and transcriptome of the pine saprophyte Ophiostoma piceae, and a comparison with the bark beetle-associated pine pathogen Grosmannia clavigera.</title>
        <authorList>
            <person name="Haridas S."/>
            <person name="Wang Y."/>
            <person name="Lim L."/>
            <person name="Massoumi Alamouti S."/>
            <person name="Jackman S."/>
            <person name="Docking R."/>
            <person name="Robertson G."/>
            <person name="Birol I."/>
            <person name="Bohlmann J."/>
            <person name="Breuil C."/>
        </authorList>
    </citation>
    <scope>NUCLEOTIDE SEQUENCE [LARGE SCALE GENOMIC DNA]</scope>
    <source>
        <strain evidence="2 3">UAMH 11346</strain>
    </source>
</reference>
<protein>
    <submittedName>
        <fullName evidence="2">Dipeptidyl peptidase</fullName>
    </submittedName>
</protein>
<accession>S3CB33</accession>
<dbReference type="InterPro" id="IPR011044">
    <property type="entry name" value="Quino_amine_DH_bsu"/>
</dbReference>
<keyword evidence="3" id="KW-1185">Reference proteome</keyword>
<dbReference type="OrthoDB" id="43744at2759"/>
<dbReference type="InterPro" id="IPR050585">
    <property type="entry name" value="Xaa-Pro_dipeptidyl-ppase/CocE"/>
</dbReference>
<proteinExistence type="predicted"/>
<dbReference type="SUPFAM" id="SSF53474">
    <property type="entry name" value="alpha/beta-Hydrolases"/>
    <property type="match status" value="1"/>
</dbReference>
<dbReference type="EMBL" id="KE148147">
    <property type="protein sequence ID" value="EPE09141.1"/>
    <property type="molecule type" value="Genomic_DNA"/>
</dbReference>
<dbReference type="HOGENOM" id="CLU_012236_1_0_1"/>
<name>S3CB33_OPHP1</name>
<dbReference type="SUPFAM" id="SSF50969">
    <property type="entry name" value="YVTN repeat-like/Quinoprotein amine dehydrogenase"/>
    <property type="match status" value="1"/>
</dbReference>
<organism evidence="2 3">
    <name type="scientific">Ophiostoma piceae (strain UAMH 11346)</name>
    <name type="common">Sap stain fungus</name>
    <dbReference type="NCBI Taxonomy" id="1262450"/>
    <lineage>
        <taxon>Eukaryota</taxon>
        <taxon>Fungi</taxon>
        <taxon>Dikarya</taxon>
        <taxon>Ascomycota</taxon>
        <taxon>Pezizomycotina</taxon>
        <taxon>Sordariomycetes</taxon>
        <taxon>Sordariomycetidae</taxon>
        <taxon>Ophiostomatales</taxon>
        <taxon>Ophiostomataceae</taxon>
        <taxon>Ophiostoma</taxon>
    </lineage>
</organism>
<dbReference type="OMA" id="HKLESRY"/>
<dbReference type="GO" id="GO:0008236">
    <property type="term" value="F:serine-type peptidase activity"/>
    <property type="evidence" value="ECO:0007669"/>
    <property type="project" value="InterPro"/>
</dbReference>
<evidence type="ECO:0000313" key="2">
    <source>
        <dbReference type="EMBL" id="EPE09141.1"/>
    </source>
</evidence>
<dbReference type="AlphaFoldDB" id="S3CB33"/>
<dbReference type="Proteomes" id="UP000016923">
    <property type="component" value="Unassembled WGS sequence"/>
</dbReference>
<dbReference type="InterPro" id="IPR001375">
    <property type="entry name" value="Peptidase_S9_cat"/>
</dbReference>
<feature type="domain" description="Peptidase S9 prolyl oligopeptidase catalytic" evidence="1">
    <location>
        <begin position="500"/>
        <end position="719"/>
    </location>
</feature>
<dbReference type="eggNOG" id="KOG2100">
    <property type="taxonomic scope" value="Eukaryota"/>
</dbReference>
<gene>
    <name evidence="2" type="ORF">F503_06917</name>
</gene>
<dbReference type="InterPro" id="IPR029058">
    <property type="entry name" value="AB_hydrolase_fold"/>
</dbReference>
<dbReference type="GO" id="GO:0006508">
    <property type="term" value="P:proteolysis"/>
    <property type="evidence" value="ECO:0007669"/>
    <property type="project" value="InterPro"/>
</dbReference>
<dbReference type="Gene3D" id="3.40.50.1820">
    <property type="entry name" value="alpha/beta hydrolase"/>
    <property type="match status" value="1"/>
</dbReference>
<evidence type="ECO:0000313" key="3">
    <source>
        <dbReference type="Proteomes" id="UP000016923"/>
    </source>
</evidence>
<dbReference type="Pfam" id="PF00326">
    <property type="entry name" value="Peptidase_S9"/>
    <property type="match status" value="1"/>
</dbReference>
<dbReference type="PANTHER" id="PTHR43056:SF5">
    <property type="entry name" value="PEPTIDASE S9 PROLYL OLIGOPEPTIDASE CATALYTIC DOMAIN-CONTAINING PROTEIN"/>
    <property type="match status" value="1"/>
</dbReference>